<evidence type="ECO:0000313" key="2">
    <source>
        <dbReference type="EMBL" id="ABQ18257.1"/>
    </source>
</evidence>
<reference evidence="2" key="1">
    <citation type="submission" date="2007-04" db="EMBL/GenBank/DDBJ databases">
        <title>Lygus lineolaris polyA clones.</title>
        <authorList>
            <person name="Allen M.L."/>
        </authorList>
    </citation>
    <scope>NUCLEOTIDE SEQUENCE</scope>
</reference>
<dbReference type="PANTHER" id="PTHR37685">
    <property type="entry name" value="GEO11136P1-RELATED"/>
    <property type="match status" value="1"/>
</dbReference>
<evidence type="ECO:0000256" key="1">
    <source>
        <dbReference type="SAM" id="SignalP"/>
    </source>
</evidence>
<dbReference type="InterPro" id="IPR031734">
    <property type="entry name" value="MBF2"/>
</dbReference>
<keyword evidence="1" id="KW-0732">Signal</keyword>
<sequence length="133" mass="14454">MAMERVAVAVTSGLLLAVLLATFAPSPALAIDCGRNKSHNAFIGSRHWDDKLLFMDHPKKESKWLRTVSADVATGNLRGIINYIEVLDQKTNGNGGCAYLTSGGAGTNNVAFHIKSQRSHGLDFIIRAWGRPY</sequence>
<name>A5HMQ0_LYGLI</name>
<feature type="chain" id="PRO_5002683990" description="Salivary secreted peptide" evidence="1">
    <location>
        <begin position="31"/>
        <end position="133"/>
    </location>
</feature>
<organism evidence="2">
    <name type="scientific">Lygus lineolaris</name>
    <name type="common">Tarnished plant bug</name>
    <dbReference type="NCBI Taxonomy" id="50650"/>
    <lineage>
        <taxon>Eukaryota</taxon>
        <taxon>Metazoa</taxon>
        <taxon>Ecdysozoa</taxon>
        <taxon>Arthropoda</taxon>
        <taxon>Hexapoda</taxon>
        <taxon>Insecta</taxon>
        <taxon>Pterygota</taxon>
        <taxon>Neoptera</taxon>
        <taxon>Paraneoptera</taxon>
        <taxon>Hemiptera</taxon>
        <taxon>Heteroptera</taxon>
        <taxon>Panheteroptera</taxon>
        <taxon>Cimicomorpha</taxon>
        <taxon>Miridae</taxon>
        <taxon>Mirini</taxon>
        <taxon>Lygus</taxon>
    </lineage>
</organism>
<dbReference type="PANTHER" id="PTHR37685:SF1">
    <property type="entry name" value="GEO11136P1-RELATED"/>
    <property type="match status" value="1"/>
</dbReference>
<protein>
    <recommendedName>
        <fullName evidence="3">Salivary secreted peptide</fullName>
    </recommendedName>
</protein>
<evidence type="ECO:0008006" key="3">
    <source>
        <dbReference type="Google" id="ProtNLM"/>
    </source>
</evidence>
<dbReference type="EMBL" id="EF541370">
    <property type="protein sequence ID" value="ABQ18257.1"/>
    <property type="molecule type" value="mRNA"/>
</dbReference>
<feature type="signal peptide" evidence="1">
    <location>
        <begin position="1"/>
        <end position="30"/>
    </location>
</feature>
<proteinExistence type="evidence at transcript level"/>
<accession>A5HMQ0</accession>
<dbReference type="Pfam" id="PF15868">
    <property type="entry name" value="MBF2"/>
    <property type="match status" value="1"/>
</dbReference>
<dbReference type="AlphaFoldDB" id="A5HMQ0"/>